<proteinExistence type="predicted"/>
<accession>A0AAV7EDB6</accession>
<evidence type="ECO:0000313" key="2">
    <source>
        <dbReference type="Proteomes" id="UP000825729"/>
    </source>
</evidence>
<dbReference type="PANTHER" id="PTHR31170:SF25">
    <property type="entry name" value="BNAA09G04570D PROTEIN"/>
    <property type="match status" value="1"/>
</dbReference>
<dbReference type="Pfam" id="PF03140">
    <property type="entry name" value="DUF247"/>
    <property type="match status" value="1"/>
</dbReference>
<gene>
    <name evidence="1" type="ORF">H6P81_011969</name>
</gene>
<reference evidence="1 2" key="1">
    <citation type="submission" date="2021-07" db="EMBL/GenBank/DDBJ databases">
        <title>The Aristolochia fimbriata genome: insights into angiosperm evolution, floral development and chemical biosynthesis.</title>
        <authorList>
            <person name="Jiao Y."/>
        </authorList>
    </citation>
    <scope>NUCLEOTIDE SEQUENCE [LARGE SCALE GENOMIC DNA]</scope>
    <source>
        <strain evidence="1">IBCAS-2021</strain>
        <tissue evidence="1">Leaf</tissue>
    </source>
</reference>
<comment type="caution">
    <text evidence="1">The sequence shown here is derived from an EMBL/GenBank/DDBJ whole genome shotgun (WGS) entry which is preliminary data.</text>
</comment>
<sequence>MDCHKWRALHQMLKRTGQDVVVYLNAIKELEDRAKACYEGPISLSSNDFVEMMVIDGCFVLELFRGAAGEGFKQLGYSRNDPVFAMRGSMHSIQRDMIMLENQIPLFVLDRLLGLQIWEPDQRGLVARLALRFFDPLMPTDEPLRKIDRNRLESLNYKQGFDPLTNQENWNFRRWRENPGYLCTKVSAAIGQLPNEFTVRQDKPSC</sequence>
<dbReference type="Proteomes" id="UP000825729">
    <property type="component" value="Unassembled WGS sequence"/>
</dbReference>
<dbReference type="AlphaFoldDB" id="A0AAV7EDB6"/>
<protein>
    <submittedName>
        <fullName evidence="1">Uncharacterized protein</fullName>
    </submittedName>
</protein>
<dbReference type="EMBL" id="JAINDJ010000005">
    <property type="protein sequence ID" value="KAG9445841.1"/>
    <property type="molecule type" value="Genomic_DNA"/>
</dbReference>
<evidence type="ECO:0000313" key="1">
    <source>
        <dbReference type="EMBL" id="KAG9445841.1"/>
    </source>
</evidence>
<organism evidence="1 2">
    <name type="scientific">Aristolochia fimbriata</name>
    <name type="common">White veined hardy Dutchman's pipe vine</name>
    <dbReference type="NCBI Taxonomy" id="158543"/>
    <lineage>
        <taxon>Eukaryota</taxon>
        <taxon>Viridiplantae</taxon>
        <taxon>Streptophyta</taxon>
        <taxon>Embryophyta</taxon>
        <taxon>Tracheophyta</taxon>
        <taxon>Spermatophyta</taxon>
        <taxon>Magnoliopsida</taxon>
        <taxon>Magnoliidae</taxon>
        <taxon>Piperales</taxon>
        <taxon>Aristolochiaceae</taxon>
        <taxon>Aristolochia</taxon>
    </lineage>
</organism>
<dbReference type="PANTHER" id="PTHR31170">
    <property type="entry name" value="BNAC04G53230D PROTEIN"/>
    <property type="match status" value="1"/>
</dbReference>
<name>A0AAV7EDB6_ARIFI</name>
<keyword evidence="2" id="KW-1185">Reference proteome</keyword>
<dbReference type="InterPro" id="IPR004158">
    <property type="entry name" value="DUF247_pln"/>
</dbReference>